<dbReference type="RefSeq" id="WP_184729475.1">
    <property type="nucleotide sequence ID" value="NZ_JACHIW010000002.1"/>
</dbReference>
<accession>A0A840QHE4</accession>
<evidence type="ECO:0000313" key="2">
    <source>
        <dbReference type="Proteomes" id="UP000584374"/>
    </source>
</evidence>
<protein>
    <submittedName>
        <fullName evidence="1">Uncharacterized protein</fullName>
    </submittedName>
</protein>
<comment type="caution">
    <text evidence="1">The sequence shown here is derived from an EMBL/GenBank/DDBJ whole genome shotgun (WGS) entry which is preliminary data.</text>
</comment>
<name>A0A840QHE4_9PSEU</name>
<evidence type="ECO:0000313" key="1">
    <source>
        <dbReference type="EMBL" id="MBB5157965.1"/>
    </source>
</evidence>
<gene>
    <name evidence="1" type="ORF">BJ970_005564</name>
</gene>
<organism evidence="1 2">
    <name type="scientific">Saccharopolyspora phatthalungensis</name>
    <dbReference type="NCBI Taxonomy" id="664693"/>
    <lineage>
        <taxon>Bacteria</taxon>
        <taxon>Bacillati</taxon>
        <taxon>Actinomycetota</taxon>
        <taxon>Actinomycetes</taxon>
        <taxon>Pseudonocardiales</taxon>
        <taxon>Pseudonocardiaceae</taxon>
        <taxon>Saccharopolyspora</taxon>
    </lineage>
</organism>
<sequence length="94" mass="10527">MTAEEGPPGSVAALLALYPPDTAIWWFSSEQNRHAYTGKPGDPGPIETFCNATLMQEVNAPQHARFSTCRQCWEKTVWIRCRRAPVKRLGEHSA</sequence>
<dbReference type="EMBL" id="JACHIW010000002">
    <property type="protein sequence ID" value="MBB5157965.1"/>
    <property type="molecule type" value="Genomic_DNA"/>
</dbReference>
<dbReference type="Proteomes" id="UP000584374">
    <property type="component" value="Unassembled WGS sequence"/>
</dbReference>
<keyword evidence="2" id="KW-1185">Reference proteome</keyword>
<proteinExistence type="predicted"/>
<dbReference type="AlphaFoldDB" id="A0A840QHE4"/>
<reference evidence="1 2" key="1">
    <citation type="submission" date="2020-08" db="EMBL/GenBank/DDBJ databases">
        <title>Sequencing the genomes of 1000 actinobacteria strains.</title>
        <authorList>
            <person name="Klenk H.-P."/>
        </authorList>
    </citation>
    <scope>NUCLEOTIDE SEQUENCE [LARGE SCALE GENOMIC DNA]</scope>
    <source>
        <strain evidence="1 2">DSM 45584</strain>
    </source>
</reference>